<name>A0ABX3P0Y5_9BACT</name>
<keyword evidence="4" id="KW-0472">Membrane</keyword>
<dbReference type="Gene3D" id="1.25.40.390">
    <property type="match status" value="1"/>
</dbReference>
<dbReference type="InterPro" id="IPR011990">
    <property type="entry name" value="TPR-like_helical_dom_sf"/>
</dbReference>
<protein>
    <recommendedName>
        <fullName evidence="10">RagB/SusD domain-containing protein</fullName>
    </recommendedName>
</protein>
<dbReference type="InterPro" id="IPR012944">
    <property type="entry name" value="SusD_RagB_dom"/>
</dbReference>
<evidence type="ECO:0000256" key="1">
    <source>
        <dbReference type="ARBA" id="ARBA00004442"/>
    </source>
</evidence>
<dbReference type="PROSITE" id="PS51257">
    <property type="entry name" value="PROKAR_LIPOPROTEIN"/>
    <property type="match status" value="1"/>
</dbReference>
<evidence type="ECO:0000313" key="8">
    <source>
        <dbReference type="EMBL" id="OQP52258.1"/>
    </source>
</evidence>
<evidence type="ECO:0000313" key="9">
    <source>
        <dbReference type="Proteomes" id="UP000192277"/>
    </source>
</evidence>
<evidence type="ECO:0000259" key="7">
    <source>
        <dbReference type="Pfam" id="PF14322"/>
    </source>
</evidence>
<keyword evidence="9" id="KW-1185">Reference proteome</keyword>
<evidence type="ECO:0000259" key="6">
    <source>
        <dbReference type="Pfam" id="PF07980"/>
    </source>
</evidence>
<proteinExistence type="inferred from homology"/>
<dbReference type="EMBL" id="LWBO01000004">
    <property type="protein sequence ID" value="OQP52258.1"/>
    <property type="molecule type" value="Genomic_DNA"/>
</dbReference>
<dbReference type="Proteomes" id="UP000192277">
    <property type="component" value="Unassembled WGS sequence"/>
</dbReference>
<keyword evidence="3" id="KW-0732">Signal</keyword>
<feature type="domain" description="RagB/SusD" evidence="6">
    <location>
        <begin position="343"/>
        <end position="459"/>
    </location>
</feature>
<evidence type="ECO:0000256" key="5">
    <source>
        <dbReference type="ARBA" id="ARBA00023237"/>
    </source>
</evidence>
<dbReference type="InterPro" id="IPR033985">
    <property type="entry name" value="SusD-like_N"/>
</dbReference>
<evidence type="ECO:0000256" key="4">
    <source>
        <dbReference type="ARBA" id="ARBA00023136"/>
    </source>
</evidence>
<gene>
    <name evidence="8" type="ORF">A4D02_23990</name>
</gene>
<comment type="similarity">
    <text evidence="2">Belongs to the SusD family.</text>
</comment>
<comment type="subcellular location">
    <subcellularLocation>
        <location evidence="1">Cell outer membrane</location>
    </subcellularLocation>
</comment>
<accession>A0ABX3P0Y5</accession>
<evidence type="ECO:0008006" key="10">
    <source>
        <dbReference type="Google" id="ProtNLM"/>
    </source>
</evidence>
<evidence type="ECO:0000256" key="2">
    <source>
        <dbReference type="ARBA" id="ARBA00006275"/>
    </source>
</evidence>
<feature type="domain" description="SusD-like N-terminal" evidence="7">
    <location>
        <begin position="22"/>
        <end position="225"/>
    </location>
</feature>
<comment type="caution">
    <text evidence="8">The sequence shown here is derived from an EMBL/GenBank/DDBJ whole genome shotgun (WGS) entry which is preliminary data.</text>
</comment>
<dbReference type="SUPFAM" id="SSF48452">
    <property type="entry name" value="TPR-like"/>
    <property type="match status" value="1"/>
</dbReference>
<dbReference type="RefSeq" id="WP_014220304.1">
    <property type="nucleotide sequence ID" value="NZ_LWBO01000004.1"/>
</dbReference>
<keyword evidence="5" id="KW-0998">Cell outer membrane</keyword>
<sequence>MNLYKILLFVFVSVIAVSCKKDWLEIRSNKSLDVPNTIDKYQALLDNSAIMNDARPSMGEISADNYYLSYNTWNTWNTTFKNAYTWETDIYNATLSDPQNWNNPYRQAFYANIVLDGLDDVKSTGDILHYNNARGCALYYRGEAFFWVSQIYTRPYSLTFPDNPGIPLRLDSDPNGTSVRAGMHDTYQQILNDLQGSLNYLPVIPLYKTRPSKPAAFAMLSRVYLVMQDYSHALQYADSCLKLYDSVLDYNTVKTAGIMYPIPPQNKEVIFLATLDDPLQTLGVNSLVDSTLYRSYDNNDLRKTLFYKPNTSGLPNFIGTYTGGATLVSTVSTKAFGGIATDEVYLTRAECYARTGNVQAAMNDLNKLMAARWKSTVPFVPFTAANPTDALAIILQERRKETPFRGLRWLDLRRLNSEGANITLTRNLNGQQYTLPPNDPRYTLPIPPDVISMSGMTQNDR</sequence>
<dbReference type="Pfam" id="PF14322">
    <property type="entry name" value="SusD-like_3"/>
    <property type="match status" value="1"/>
</dbReference>
<reference evidence="8 9" key="1">
    <citation type="submission" date="2016-04" db="EMBL/GenBank/DDBJ databases">
        <authorList>
            <person name="Chen L."/>
            <person name="Zhuang W."/>
            <person name="Wang G."/>
        </authorList>
    </citation>
    <scope>NUCLEOTIDE SEQUENCE [LARGE SCALE GENOMIC DNA]</scope>
    <source>
        <strain evidence="9">GR20</strain>
    </source>
</reference>
<organism evidence="8 9">
    <name type="scientific">Niastella koreensis</name>
    <dbReference type="NCBI Taxonomy" id="354356"/>
    <lineage>
        <taxon>Bacteria</taxon>
        <taxon>Pseudomonadati</taxon>
        <taxon>Bacteroidota</taxon>
        <taxon>Chitinophagia</taxon>
        <taxon>Chitinophagales</taxon>
        <taxon>Chitinophagaceae</taxon>
        <taxon>Niastella</taxon>
    </lineage>
</organism>
<dbReference type="Pfam" id="PF07980">
    <property type="entry name" value="SusD_RagB"/>
    <property type="match status" value="1"/>
</dbReference>
<evidence type="ECO:0000256" key="3">
    <source>
        <dbReference type="ARBA" id="ARBA00022729"/>
    </source>
</evidence>